<dbReference type="SUPFAM" id="SSF57903">
    <property type="entry name" value="FYVE/PHD zinc finger"/>
    <property type="match status" value="1"/>
</dbReference>
<evidence type="ECO:0000313" key="7">
    <source>
        <dbReference type="EMBL" id="KAK3276115.1"/>
    </source>
</evidence>
<dbReference type="GO" id="GO:0006270">
    <property type="term" value="P:DNA replication initiation"/>
    <property type="evidence" value="ECO:0007669"/>
    <property type="project" value="TreeGrafter"/>
</dbReference>
<dbReference type="GO" id="GO:0003688">
    <property type="term" value="F:DNA replication origin binding"/>
    <property type="evidence" value="ECO:0007669"/>
    <property type="project" value="TreeGrafter"/>
</dbReference>
<comment type="caution">
    <text evidence="7">The sequence shown here is derived from an EMBL/GenBank/DDBJ whole genome shotgun (WGS) entry which is preliminary data.</text>
</comment>
<evidence type="ECO:0000256" key="2">
    <source>
        <dbReference type="ARBA" id="ARBA00022771"/>
    </source>
</evidence>
<dbReference type="PANTHER" id="PTHR10763">
    <property type="entry name" value="CELL DIVISION CONTROL PROTEIN 6-RELATED"/>
    <property type="match status" value="1"/>
</dbReference>
<proteinExistence type="predicted"/>
<keyword evidence="8" id="KW-1185">Reference proteome</keyword>
<protein>
    <submittedName>
        <fullName evidence="7">AAA ATPase</fullName>
    </submittedName>
</protein>
<dbReference type="InterPro" id="IPR001965">
    <property type="entry name" value="Znf_PHD"/>
</dbReference>
<sequence>MARDGFLSPNKAHQNLGTPSKKQRSSYCHSVARGHAVAGSDSPTEMKRKDCQGQLKTCLRGGNKENALQIKTSRKERRVTFPISLESGGAEELLPSNRQSASVQKGSSPRNSHSDLSPVTPPYRDILKRYEIMSYSELKHEFFCRYSVETVLGADELRRELSSHDAEMKTSSSSPRTNTTCTTPTQLQCSPVARRFPEEAEIENYRKSELQQLLTELSGRPVAKSKTNEALISEILKFQPLPTEEALRKRTTGKLKEFYARNTSKQIPKSLKKDELIEEILALAKFACECCKEQRVRNDPSLVQCSSCPRRYHLRCLEPPLLSQPPKHWKCSTCASTADPKTPSCPDSGLDTSRRRISSVVPRYLWRPSLPGADEARKGSVERVREAAQDAAEVGSSGVAPIVEVKLPVTTGAEPAANLEWNPRCKEAVVALKSALHPASLPHDTFLCRQLQYTRLQDFTSRCVETRRVGSLYVCGPPGTGKTLALKKVQEDLRKKGVQVVLLNCMALTDVHHVYPRLLEALAGETKAHALVEAAQHDMQTAAGVLPEVVALQKLLTGPAPTARRKSGSAWTEGGAGGMVMIILDEMDRLITREQDVLYHLLELPALKLRNAPPGRLLAASLQESRNWGSASAQGAAQWLRGQRIGSG</sequence>
<dbReference type="Gene3D" id="3.40.50.300">
    <property type="entry name" value="P-loop containing nucleotide triphosphate hydrolases"/>
    <property type="match status" value="1"/>
</dbReference>
<feature type="compositionally biased region" description="Low complexity" evidence="5">
    <location>
        <begin position="170"/>
        <end position="185"/>
    </location>
</feature>
<dbReference type="Proteomes" id="UP001190700">
    <property type="component" value="Unassembled WGS sequence"/>
</dbReference>
<reference evidence="7 8" key="1">
    <citation type="journal article" date="2015" name="Genome Biol. Evol.">
        <title>Comparative Genomics of a Bacterivorous Green Alga Reveals Evolutionary Causalities and Consequences of Phago-Mixotrophic Mode of Nutrition.</title>
        <authorList>
            <person name="Burns J.A."/>
            <person name="Paasch A."/>
            <person name="Narechania A."/>
            <person name="Kim E."/>
        </authorList>
    </citation>
    <scope>NUCLEOTIDE SEQUENCE [LARGE SCALE GENOMIC DNA]</scope>
    <source>
        <strain evidence="7 8">PLY_AMNH</strain>
    </source>
</reference>
<evidence type="ECO:0000256" key="5">
    <source>
        <dbReference type="SAM" id="MobiDB-lite"/>
    </source>
</evidence>
<dbReference type="Pfam" id="PF13191">
    <property type="entry name" value="AAA_16"/>
    <property type="match status" value="1"/>
</dbReference>
<feature type="region of interest" description="Disordered" evidence="5">
    <location>
        <begin position="1"/>
        <end position="48"/>
    </location>
</feature>
<accession>A0AAE0GDA3</accession>
<dbReference type="InterPro" id="IPR011011">
    <property type="entry name" value="Znf_FYVE_PHD"/>
</dbReference>
<dbReference type="CDD" id="cd00009">
    <property type="entry name" value="AAA"/>
    <property type="match status" value="1"/>
</dbReference>
<keyword evidence="3" id="KW-0862">Zinc</keyword>
<feature type="non-terminal residue" evidence="7">
    <location>
        <position position="648"/>
    </location>
</feature>
<feature type="domain" description="PHD-type" evidence="6">
    <location>
        <begin position="285"/>
        <end position="337"/>
    </location>
</feature>
<dbReference type="InterPro" id="IPR050311">
    <property type="entry name" value="ORC1/CDC6"/>
</dbReference>
<dbReference type="GO" id="GO:0033314">
    <property type="term" value="P:mitotic DNA replication checkpoint signaling"/>
    <property type="evidence" value="ECO:0007669"/>
    <property type="project" value="TreeGrafter"/>
</dbReference>
<dbReference type="PANTHER" id="PTHR10763:SF26">
    <property type="entry name" value="CELL DIVISION CONTROL PROTEIN 6 HOMOLOG"/>
    <property type="match status" value="1"/>
</dbReference>
<dbReference type="SMART" id="SM00249">
    <property type="entry name" value="PHD"/>
    <property type="match status" value="1"/>
</dbReference>
<feature type="region of interest" description="Disordered" evidence="5">
    <location>
        <begin position="162"/>
        <end position="186"/>
    </location>
</feature>
<feature type="compositionally biased region" description="Polar residues" evidence="5">
    <location>
        <begin position="96"/>
        <end position="117"/>
    </location>
</feature>
<gene>
    <name evidence="7" type="ORF">CYMTET_15793</name>
</gene>
<evidence type="ECO:0000256" key="3">
    <source>
        <dbReference type="ARBA" id="ARBA00022833"/>
    </source>
</evidence>
<feature type="compositionally biased region" description="Polar residues" evidence="5">
    <location>
        <begin position="11"/>
        <end position="28"/>
    </location>
</feature>
<name>A0AAE0GDA3_9CHLO</name>
<keyword evidence="2 4" id="KW-0863">Zinc-finger</keyword>
<evidence type="ECO:0000256" key="1">
    <source>
        <dbReference type="ARBA" id="ARBA00022723"/>
    </source>
</evidence>
<dbReference type="EMBL" id="LGRX02006760">
    <property type="protein sequence ID" value="KAK3276115.1"/>
    <property type="molecule type" value="Genomic_DNA"/>
</dbReference>
<dbReference type="PROSITE" id="PS01359">
    <property type="entry name" value="ZF_PHD_1"/>
    <property type="match status" value="1"/>
</dbReference>
<dbReference type="GO" id="GO:0008270">
    <property type="term" value="F:zinc ion binding"/>
    <property type="evidence" value="ECO:0007669"/>
    <property type="project" value="UniProtKB-KW"/>
</dbReference>
<keyword evidence="1" id="KW-0479">Metal-binding</keyword>
<dbReference type="InterPro" id="IPR019787">
    <property type="entry name" value="Znf_PHD-finger"/>
</dbReference>
<dbReference type="InterPro" id="IPR041664">
    <property type="entry name" value="AAA_16"/>
</dbReference>
<evidence type="ECO:0000259" key="6">
    <source>
        <dbReference type="PROSITE" id="PS50016"/>
    </source>
</evidence>
<dbReference type="Pfam" id="PF00628">
    <property type="entry name" value="PHD"/>
    <property type="match status" value="1"/>
</dbReference>
<evidence type="ECO:0000313" key="8">
    <source>
        <dbReference type="Proteomes" id="UP001190700"/>
    </source>
</evidence>
<dbReference type="InterPro" id="IPR027417">
    <property type="entry name" value="P-loop_NTPase"/>
</dbReference>
<dbReference type="PROSITE" id="PS50016">
    <property type="entry name" value="ZF_PHD_2"/>
    <property type="match status" value="1"/>
</dbReference>
<organism evidence="7 8">
    <name type="scientific">Cymbomonas tetramitiformis</name>
    <dbReference type="NCBI Taxonomy" id="36881"/>
    <lineage>
        <taxon>Eukaryota</taxon>
        <taxon>Viridiplantae</taxon>
        <taxon>Chlorophyta</taxon>
        <taxon>Pyramimonadophyceae</taxon>
        <taxon>Pyramimonadales</taxon>
        <taxon>Pyramimonadaceae</taxon>
        <taxon>Cymbomonas</taxon>
    </lineage>
</organism>
<dbReference type="AlphaFoldDB" id="A0AAE0GDA3"/>
<dbReference type="InterPro" id="IPR019786">
    <property type="entry name" value="Zinc_finger_PHD-type_CS"/>
</dbReference>
<dbReference type="SUPFAM" id="SSF52540">
    <property type="entry name" value="P-loop containing nucleoside triphosphate hydrolases"/>
    <property type="match status" value="1"/>
</dbReference>
<evidence type="ECO:0000256" key="4">
    <source>
        <dbReference type="PROSITE-ProRule" id="PRU00146"/>
    </source>
</evidence>
<feature type="region of interest" description="Disordered" evidence="5">
    <location>
        <begin position="90"/>
        <end position="120"/>
    </location>
</feature>
<dbReference type="Gene3D" id="2.30.30.1150">
    <property type="match status" value="1"/>
</dbReference>
<dbReference type="GO" id="GO:0005634">
    <property type="term" value="C:nucleus"/>
    <property type="evidence" value="ECO:0007669"/>
    <property type="project" value="TreeGrafter"/>
</dbReference>